<evidence type="ECO:0000313" key="5">
    <source>
        <dbReference type="EMBL" id="MCU4741565.1"/>
    </source>
</evidence>
<dbReference type="RefSeq" id="WP_338003401.1">
    <property type="nucleotide sequence ID" value="NZ_JAOPKA010000004.1"/>
</dbReference>
<organism evidence="5 6">
    <name type="scientific">Natronoglomus mannanivorans</name>
    <dbReference type="NCBI Taxonomy" id="2979990"/>
    <lineage>
        <taxon>Archaea</taxon>
        <taxon>Methanobacteriati</taxon>
        <taxon>Methanobacteriota</taxon>
        <taxon>Stenosarchaea group</taxon>
        <taxon>Halobacteria</taxon>
        <taxon>Halobacteriales</taxon>
        <taxon>Natrialbaceae</taxon>
        <taxon>Natronoglomus</taxon>
    </lineage>
</organism>
<accession>A0AAP2YZD0</accession>
<evidence type="ECO:0000256" key="2">
    <source>
        <dbReference type="SAM" id="MobiDB-lite"/>
    </source>
</evidence>
<keyword evidence="1" id="KW-0175">Coiled coil</keyword>
<protein>
    <recommendedName>
        <fullName evidence="4">DUF7982 domain-containing protein</fullName>
    </recommendedName>
</protein>
<dbReference type="Proteomes" id="UP001321018">
    <property type="component" value="Unassembled WGS sequence"/>
</dbReference>
<keyword evidence="3" id="KW-1133">Transmembrane helix</keyword>
<dbReference type="InterPro" id="IPR058288">
    <property type="entry name" value="DUF7982"/>
</dbReference>
<proteinExistence type="predicted"/>
<keyword evidence="3" id="KW-0812">Transmembrane</keyword>
<evidence type="ECO:0000256" key="1">
    <source>
        <dbReference type="SAM" id="Coils"/>
    </source>
</evidence>
<feature type="transmembrane region" description="Helical" evidence="3">
    <location>
        <begin position="117"/>
        <end position="135"/>
    </location>
</feature>
<dbReference type="EMBL" id="JAOPKA010000004">
    <property type="protein sequence ID" value="MCU4741565.1"/>
    <property type="molecule type" value="Genomic_DNA"/>
</dbReference>
<feature type="domain" description="DUF7982" evidence="4">
    <location>
        <begin position="63"/>
        <end position="321"/>
    </location>
</feature>
<keyword evidence="3" id="KW-0472">Membrane</keyword>
<feature type="coiled-coil region" evidence="1">
    <location>
        <begin position="61"/>
        <end position="88"/>
    </location>
</feature>
<feature type="compositionally biased region" description="Low complexity" evidence="2">
    <location>
        <begin position="27"/>
        <end position="47"/>
    </location>
</feature>
<gene>
    <name evidence="5" type="ORF">OB960_09140</name>
</gene>
<sequence>MSTNDFDPDSRTGAGAGRGTETKTDTDTGTGTATATAPTHTDTTPPVDDTKPDTRGPTVGEVEATAQLELLVEENRRLRSEYAQARQTRYRRTALGLTVLGTIAIAGGILFPDGRQVLFALAGTGLFGGLLTYYLTPGQFVAAEVGERVYGAAATNEAALVSELGLREDRIYLPGNGTIPARLFVPQYLEYDYPDDLTAPIVTEGNQRGLVLEATGAGLFEEFERTLATDLATDPTPLSNQLTDAIVEQFELAQRATPDVDTEDGRLTVAVSGSAFGAVDRFDHPIASFLAVGLAVGLDTPVELEVARGDDRADWLITCRWVDENREQ</sequence>
<comment type="caution">
    <text evidence="5">The sequence shown here is derived from an EMBL/GenBank/DDBJ whole genome shotgun (WGS) entry which is preliminary data.</text>
</comment>
<feature type="transmembrane region" description="Helical" evidence="3">
    <location>
        <begin position="94"/>
        <end position="111"/>
    </location>
</feature>
<reference evidence="5" key="1">
    <citation type="submission" date="2022-09" db="EMBL/GenBank/DDBJ databases">
        <title>Enrichment on poylsaccharides allowed isolation of novel metabolic and taxonomic groups of Haloarchaea.</title>
        <authorList>
            <person name="Sorokin D.Y."/>
            <person name="Elcheninov A.G."/>
            <person name="Khizhniak T.V."/>
            <person name="Kolganova T.V."/>
            <person name="Kublanov I.V."/>
        </authorList>
    </citation>
    <scope>NUCLEOTIDE SEQUENCE</scope>
    <source>
        <strain evidence="5">AArc-xg1-1</strain>
    </source>
</reference>
<feature type="region of interest" description="Disordered" evidence="2">
    <location>
        <begin position="1"/>
        <end position="60"/>
    </location>
</feature>
<evidence type="ECO:0000313" key="6">
    <source>
        <dbReference type="Proteomes" id="UP001321018"/>
    </source>
</evidence>
<dbReference type="AlphaFoldDB" id="A0AAP2YZD0"/>
<evidence type="ECO:0000259" key="4">
    <source>
        <dbReference type="Pfam" id="PF25939"/>
    </source>
</evidence>
<dbReference type="Pfam" id="PF25939">
    <property type="entry name" value="DUF7982"/>
    <property type="match status" value="1"/>
</dbReference>
<evidence type="ECO:0000256" key="3">
    <source>
        <dbReference type="SAM" id="Phobius"/>
    </source>
</evidence>
<name>A0AAP2YZD0_9EURY</name>